<keyword evidence="2" id="KW-1185">Reference proteome</keyword>
<dbReference type="Proteomes" id="UP001419268">
    <property type="component" value="Unassembled WGS sequence"/>
</dbReference>
<protein>
    <submittedName>
        <fullName evidence="1">Uncharacterized protein</fullName>
    </submittedName>
</protein>
<proteinExistence type="predicted"/>
<name>A0AAP0JHE4_9MAGN</name>
<sequence length="64" mass="7210">MARGKYVVSRQEVNGKVIRAQHRSNAAAYASHSTLAECGKRMAQTTSYRKEKQHVAQIQGVCRY</sequence>
<evidence type="ECO:0000313" key="2">
    <source>
        <dbReference type="Proteomes" id="UP001419268"/>
    </source>
</evidence>
<accession>A0AAP0JHE4</accession>
<comment type="caution">
    <text evidence="1">The sequence shown here is derived from an EMBL/GenBank/DDBJ whole genome shotgun (WGS) entry which is preliminary data.</text>
</comment>
<gene>
    <name evidence="1" type="ORF">Scep_012716</name>
</gene>
<evidence type="ECO:0000313" key="1">
    <source>
        <dbReference type="EMBL" id="KAK9133188.1"/>
    </source>
</evidence>
<dbReference type="AlphaFoldDB" id="A0AAP0JHE4"/>
<dbReference type="EMBL" id="JBBNAG010000005">
    <property type="protein sequence ID" value="KAK9133188.1"/>
    <property type="molecule type" value="Genomic_DNA"/>
</dbReference>
<reference evidence="1 2" key="1">
    <citation type="submission" date="2024-01" db="EMBL/GenBank/DDBJ databases">
        <title>Genome assemblies of Stephania.</title>
        <authorList>
            <person name="Yang L."/>
        </authorList>
    </citation>
    <scope>NUCLEOTIDE SEQUENCE [LARGE SCALE GENOMIC DNA]</scope>
    <source>
        <strain evidence="1">JXDWG</strain>
        <tissue evidence="1">Leaf</tissue>
    </source>
</reference>
<organism evidence="1 2">
    <name type="scientific">Stephania cephalantha</name>
    <dbReference type="NCBI Taxonomy" id="152367"/>
    <lineage>
        <taxon>Eukaryota</taxon>
        <taxon>Viridiplantae</taxon>
        <taxon>Streptophyta</taxon>
        <taxon>Embryophyta</taxon>
        <taxon>Tracheophyta</taxon>
        <taxon>Spermatophyta</taxon>
        <taxon>Magnoliopsida</taxon>
        <taxon>Ranunculales</taxon>
        <taxon>Menispermaceae</taxon>
        <taxon>Menispermoideae</taxon>
        <taxon>Cissampelideae</taxon>
        <taxon>Stephania</taxon>
    </lineage>
</organism>